<dbReference type="Pfam" id="PF00132">
    <property type="entry name" value="Hexapep"/>
    <property type="match status" value="1"/>
</dbReference>
<gene>
    <name evidence="11" type="primary">cysE</name>
    <name evidence="11" type="ORF">COX46_04425</name>
</gene>
<keyword evidence="10" id="KW-0175">Coiled coil</keyword>
<sequence>MREDIQSVFSRDPAARNILEVILCYPGLHAIWLHRISHFFWRSGSKTFARLISHKSRFLTGIEIHPGARIGRRFFIDHGMGVVIGETTEIGDDVLLYQGVVLGGTALEKKKRHPTLGNRVVVGTGAKVLGPITIGDDAMIGAGSVVVKDVPPGATVVGVPARIVEEHRKISLALEHGKLPDPFAEPLRLLFQKCSQLNERIRKLEEELKKEKSK</sequence>
<keyword evidence="3" id="KW-0963">Cytoplasm</keyword>
<dbReference type="InterPro" id="IPR018357">
    <property type="entry name" value="Hexapep_transf_CS"/>
</dbReference>
<evidence type="ECO:0000256" key="9">
    <source>
        <dbReference type="PIRNR" id="PIRNR000441"/>
    </source>
</evidence>
<dbReference type="AlphaFoldDB" id="A0A2G9YA21"/>
<dbReference type="InterPro" id="IPR005881">
    <property type="entry name" value="Ser_O-AcTrfase"/>
</dbReference>
<evidence type="ECO:0000256" key="2">
    <source>
        <dbReference type="ARBA" id="ARBA00007274"/>
    </source>
</evidence>
<reference evidence="11 12" key="1">
    <citation type="submission" date="2017-09" db="EMBL/GenBank/DDBJ databases">
        <title>Depth-based differentiation of microbial function through sediment-hosted aquifers and enrichment of novel symbionts in the deep terrestrial subsurface.</title>
        <authorList>
            <person name="Probst A.J."/>
            <person name="Ladd B."/>
            <person name="Jarett J.K."/>
            <person name="Geller-Mcgrath D.E."/>
            <person name="Sieber C.M."/>
            <person name="Emerson J.B."/>
            <person name="Anantharaman K."/>
            <person name="Thomas B.C."/>
            <person name="Malmstrom R."/>
            <person name="Stieglmeier M."/>
            <person name="Klingl A."/>
            <person name="Woyke T."/>
            <person name="Ryan C.M."/>
            <person name="Banfield J.F."/>
        </authorList>
    </citation>
    <scope>NUCLEOTIDE SEQUENCE [LARGE SCALE GENOMIC DNA]</scope>
    <source>
        <strain evidence="11">CG23_combo_of_CG06-09_8_20_14_all_48_7</strain>
    </source>
</reference>
<dbReference type="GO" id="GO:0006535">
    <property type="term" value="P:cysteine biosynthetic process from serine"/>
    <property type="evidence" value="ECO:0007669"/>
    <property type="project" value="InterPro"/>
</dbReference>
<comment type="caution">
    <text evidence="11">The sequence shown here is derived from an EMBL/GenBank/DDBJ whole genome shotgun (WGS) entry which is preliminary data.</text>
</comment>
<dbReference type="FunFam" id="2.160.10.10:FF:000007">
    <property type="entry name" value="Serine acetyltransferase"/>
    <property type="match status" value="1"/>
</dbReference>
<evidence type="ECO:0000256" key="6">
    <source>
        <dbReference type="ARBA" id="ARBA00022737"/>
    </source>
</evidence>
<dbReference type="InterPro" id="IPR053376">
    <property type="entry name" value="Serine_acetyltransferase"/>
</dbReference>
<keyword evidence="7 9" id="KW-0012">Acyltransferase</keyword>
<dbReference type="Gene3D" id="1.10.3130.10">
    <property type="entry name" value="serine acetyltransferase, domain 1"/>
    <property type="match status" value="1"/>
</dbReference>
<evidence type="ECO:0000256" key="4">
    <source>
        <dbReference type="ARBA" id="ARBA00022605"/>
    </source>
</evidence>
<dbReference type="NCBIfam" id="NF041874">
    <property type="entry name" value="EPS_EpsC"/>
    <property type="match status" value="1"/>
</dbReference>
<organism evidence="11 12">
    <name type="scientific">bacterium (Candidatus Ratteibacteria) CG23_combo_of_CG06-09_8_20_14_all_48_7</name>
    <dbReference type="NCBI Taxonomy" id="2014292"/>
    <lineage>
        <taxon>Bacteria</taxon>
        <taxon>Candidatus Ratteibacteria</taxon>
    </lineage>
</organism>
<dbReference type="Proteomes" id="UP000230392">
    <property type="component" value="Unassembled WGS sequence"/>
</dbReference>
<comment type="similarity">
    <text evidence="2 9">Belongs to the transferase hexapeptide repeat family.</text>
</comment>
<accession>A0A2G9YA21</accession>
<dbReference type="GO" id="GO:0005737">
    <property type="term" value="C:cytoplasm"/>
    <property type="evidence" value="ECO:0007669"/>
    <property type="project" value="UniProtKB-SubCell"/>
</dbReference>
<proteinExistence type="inferred from homology"/>
<evidence type="ECO:0000256" key="8">
    <source>
        <dbReference type="ARBA" id="ARBA00049486"/>
    </source>
</evidence>
<dbReference type="GO" id="GO:0009001">
    <property type="term" value="F:serine O-acetyltransferase activity"/>
    <property type="evidence" value="ECO:0007669"/>
    <property type="project" value="UniProtKB-EC"/>
</dbReference>
<comment type="catalytic activity">
    <reaction evidence="8 9">
        <text>L-serine + acetyl-CoA = O-acetyl-L-serine + CoA</text>
        <dbReference type="Rhea" id="RHEA:24560"/>
        <dbReference type="ChEBI" id="CHEBI:33384"/>
        <dbReference type="ChEBI" id="CHEBI:57287"/>
        <dbReference type="ChEBI" id="CHEBI:57288"/>
        <dbReference type="ChEBI" id="CHEBI:58340"/>
        <dbReference type="EC" id="2.3.1.30"/>
    </reaction>
</comment>
<dbReference type="CDD" id="cd03354">
    <property type="entry name" value="LbH_SAT"/>
    <property type="match status" value="1"/>
</dbReference>
<name>A0A2G9YA21_9BACT</name>
<dbReference type="EMBL" id="PCRF01000218">
    <property type="protein sequence ID" value="PIP16080.1"/>
    <property type="molecule type" value="Genomic_DNA"/>
</dbReference>
<feature type="coiled-coil region" evidence="10">
    <location>
        <begin position="187"/>
        <end position="214"/>
    </location>
</feature>
<dbReference type="InterPro" id="IPR001451">
    <property type="entry name" value="Hexapep"/>
</dbReference>
<dbReference type="InterPro" id="IPR045304">
    <property type="entry name" value="LbH_SAT"/>
</dbReference>
<keyword evidence="6" id="KW-0677">Repeat</keyword>
<protein>
    <recommendedName>
        <fullName evidence="9">Serine acetyltransferase</fullName>
        <ecNumber evidence="9">2.3.1.30</ecNumber>
    </recommendedName>
</protein>
<dbReference type="EC" id="2.3.1.30" evidence="9"/>
<dbReference type="SUPFAM" id="SSF51161">
    <property type="entry name" value="Trimeric LpxA-like enzymes"/>
    <property type="match status" value="1"/>
</dbReference>
<dbReference type="FunFam" id="1.10.3130.10:FF:000002">
    <property type="entry name" value="Serine acetyltransferase"/>
    <property type="match status" value="1"/>
</dbReference>
<dbReference type="PIRSF" id="PIRSF000441">
    <property type="entry name" value="CysE"/>
    <property type="match status" value="1"/>
</dbReference>
<evidence type="ECO:0000256" key="5">
    <source>
        <dbReference type="ARBA" id="ARBA00022679"/>
    </source>
</evidence>
<dbReference type="PANTHER" id="PTHR42811">
    <property type="entry name" value="SERINE ACETYLTRANSFERASE"/>
    <property type="match status" value="1"/>
</dbReference>
<dbReference type="Gene3D" id="2.160.10.10">
    <property type="entry name" value="Hexapeptide repeat proteins"/>
    <property type="match status" value="1"/>
</dbReference>
<evidence type="ECO:0000256" key="3">
    <source>
        <dbReference type="ARBA" id="ARBA00022490"/>
    </source>
</evidence>
<dbReference type="InterPro" id="IPR042122">
    <property type="entry name" value="Ser_AcTrfase_N_sf"/>
</dbReference>
<keyword evidence="4" id="KW-0028">Amino-acid biosynthesis</keyword>
<evidence type="ECO:0000256" key="1">
    <source>
        <dbReference type="ARBA" id="ARBA00004496"/>
    </source>
</evidence>
<evidence type="ECO:0000256" key="10">
    <source>
        <dbReference type="SAM" id="Coils"/>
    </source>
</evidence>
<evidence type="ECO:0000256" key="7">
    <source>
        <dbReference type="ARBA" id="ARBA00023315"/>
    </source>
</evidence>
<evidence type="ECO:0000313" key="11">
    <source>
        <dbReference type="EMBL" id="PIP16080.1"/>
    </source>
</evidence>
<comment type="subcellular location">
    <subcellularLocation>
        <location evidence="1">Cytoplasm</location>
    </subcellularLocation>
</comment>
<dbReference type="PROSITE" id="PS00101">
    <property type="entry name" value="HEXAPEP_TRANSFERASES"/>
    <property type="match status" value="1"/>
</dbReference>
<dbReference type="InterPro" id="IPR011004">
    <property type="entry name" value="Trimer_LpxA-like_sf"/>
</dbReference>
<evidence type="ECO:0000313" key="12">
    <source>
        <dbReference type="Proteomes" id="UP000230392"/>
    </source>
</evidence>
<dbReference type="NCBIfam" id="TIGR01172">
    <property type="entry name" value="cysE"/>
    <property type="match status" value="1"/>
</dbReference>
<keyword evidence="5 9" id="KW-0808">Transferase</keyword>